<dbReference type="Proteomes" id="UP000886005">
    <property type="component" value="Unassembled WGS sequence"/>
</dbReference>
<proteinExistence type="predicted"/>
<gene>
    <name evidence="1" type="ORF">ENJ10_13805</name>
</gene>
<accession>A0A7V1PWM8</accession>
<organism evidence="1">
    <name type="scientific">Caldithrix abyssi</name>
    <dbReference type="NCBI Taxonomy" id="187145"/>
    <lineage>
        <taxon>Bacteria</taxon>
        <taxon>Pseudomonadati</taxon>
        <taxon>Calditrichota</taxon>
        <taxon>Calditrichia</taxon>
        <taxon>Calditrichales</taxon>
        <taxon>Calditrichaceae</taxon>
        <taxon>Caldithrix</taxon>
    </lineage>
</organism>
<dbReference type="EMBL" id="DRLD01000389">
    <property type="protein sequence ID" value="HED11762.1"/>
    <property type="molecule type" value="Genomic_DNA"/>
</dbReference>
<protein>
    <submittedName>
        <fullName evidence="1">Uncharacterized protein</fullName>
    </submittedName>
</protein>
<sequence>MDKTTSTGITAFPARHAKTMILLRSFVSPKEPKALAEFYLPAMTSVLATRSPENSAFYTVGVFVGLQNSDLG</sequence>
<name>A0A7V1PWM8_CALAY</name>
<reference evidence="1" key="1">
    <citation type="journal article" date="2020" name="mSystems">
        <title>Genome- and Community-Level Interaction Insights into Carbon Utilization and Element Cycling Functions of Hydrothermarchaeota in Hydrothermal Sediment.</title>
        <authorList>
            <person name="Zhou Z."/>
            <person name="Liu Y."/>
            <person name="Xu W."/>
            <person name="Pan J."/>
            <person name="Luo Z.H."/>
            <person name="Li M."/>
        </authorList>
    </citation>
    <scope>NUCLEOTIDE SEQUENCE [LARGE SCALE GENOMIC DNA]</scope>
    <source>
        <strain evidence="1">HyVt-456</strain>
    </source>
</reference>
<evidence type="ECO:0000313" key="1">
    <source>
        <dbReference type="EMBL" id="HED11762.1"/>
    </source>
</evidence>
<dbReference type="AlphaFoldDB" id="A0A7V1PWM8"/>
<comment type="caution">
    <text evidence="1">The sequence shown here is derived from an EMBL/GenBank/DDBJ whole genome shotgun (WGS) entry which is preliminary data.</text>
</comment>